<feature type="domain" description="PKD/REJ-like" evidence="6">
    <location>
        <begin position="3"/>
        <end position="145"/>
    </location>
</feature>
<dbReference type="PANTHER" id="PTHR46730">
    <property type="entry name" value="POLYCYSTIN-1"/>
    <property type="match status" value="1"/>
</dbReference>
<evidence type="ECO:0000256" key="2">
    <source>
        <dbReference type="ARBA" id="ARBA00022692"/>
    </source>
</evidence>
<evidence type="ECO:0000259" key="6">
    <source>
        <dbReference type="Pfam" id="PF02010"/>
    </source>
</evidence>
<comment type="caution">
    <text evidence="7">The sequence shown here is derived from an EMBL/GenBank/DDBJ whole genome shotgun (WGS) entry which is preliminary data.</text>
</comment>
<keyword evidence="3" id="KW-0677">Repeat</keyword>
<protein>
    <recommendedName>
        <fullName evidence="6">PKD/REJ-like domain-containing protein</fullName>
    </recommendedName>
</protein>
<dbReference type="PANTHER" id="PTHR46730:SF1">
    <property type="entry name" value="PLAT DOMAIN-CONTAINING PROTEIN"/>
    <property type="match status" value="1"/>
</dbReference>
<evidence type="ECO:0000256" key="1">
    <source>
        <dbReference type="ARBA" id="ARBA00004370"/>
    </source>
</evidence>
<dbReference type="InterPro" id="IPR002859">
    <property type="entry name" value="PKD/REJ-like"/>
</dbReference>
<gene>
    <name evidence="7" type="ORF">OKA104_LOCUS47129</name>
</gene>
<accession>A0A820IYG3</accession>
<organism evidence="7 8">
    <name type="scientific">Adineta steineri</name>
    <dbReference type="NCBI Taxonomy" id="433720"/>
    <lineage>
        <taxon>Eukaryota</taxon>
        <taxon>Metazoa</taxon>
        <taxon>Spiralia</taxon>
        <taxon>Gnathifera</taxon>
        <taxon>Rotifera</taxon>
        <taxon>Eurotatoria</taxon>
        <taxon>Bdelloidea</taxon>
        <taxon>Adinetida</taxon>
        <taxon>Adinetidae</taxon>
        <taxon>Adineta</taxon>
    </lineage>
</organism>
<evidence type="ECO:0000313" key="8">
    <source>
        <dbReference type="Proteomes" id="UP000663881"/>
    </source>
</evidence>
<keyword evidence="4" id="KW-1133">Transmembrane helix</keyword>
<dbReference type="EMBL" id="CAJOAY010018237">
    <property type="protein sequence ID" value="CAF4318796.1"/>
    <property type="molecule type" value="Genomic_DNA"/>
</dbReference>
<dbReference type="GO" id="GO:0005261">
    <property type="term" value="F:monoatomic cation channel activity"/>
    <property type="evidence" value="ECO:0007669"/>
    <property type="project" value="TreeGrafter"/>
</dbReference>
<proteinExistence type="predicted"/>
<dbReference type="Pfam" id="PF02010">
    <property type="entry name" value="REJ"/>
    <property type="match status" value="1"/>
</dbReference>
<feature type="non-terminal residue" evidence="7">
    <location>
        <position position="151"/>
    </location>
</feature>
<dbReference type="AlphaFoldDB" id="A0A820IYG3"/>
<name>A0A820IYG3_9BILA</name>
<dbReference type="GO" id="GO:0005886">
    <property type="term" value="C:plasma membrane"/>
    <property type="evidence" value="ECO:0007669"/>
    <property type="project" value="TreeGrafter"/>
</dbReference>
<sequence>SALNFIINQPPYNGSCSINPMNGTTTTLFTITCPNWYDEDGVKDYSLYAWTTDVSQRLMIAYSSVSYYQVRLPSGDNQISLLNIVISIRDLLDCLVEANMSSVHVIVDYITTNDFLTSLQSSSSVLTNNLIVPLLSSGNQNIVGQMKMHNF</sequence>
<comment type="subcellular location">
    <subcellularLocation>
        <location evidence="1">Membrane</location>
    </subcellularLocation>
</comment>
<reference evidence="7" key="1">
    <citation type="submission" date="2021-02" db="EMBL/GenBank/DDBJ databases">
        <authorList>
            <person name="Nowell W R."/>
        </authorList>
    </citation>
    <scope>NUCLEOTIDE SEQUENCE</scope>
</reference>
<dbReference type="GO" id="GO:0006816">
    <property type="term" value="P:calcium ion transport"/>
    <property type="evidence" value="ECO:0007669"/>
    <property type="project" value="TreeGrafter"/>
</dbReference>
<evidence type="ECO:0000256" key="4">
    <source>
        <dbReference type="ARBA" id="ARBA00022989"/>
    </source>
</evidence>
<dbReference type="Proteomes" id="UP000663881">
    <property type="component" value="Unassembled WGS sequence"/>
</dbReference>
<evidence type="ECO:0000256" key="3">
    <source>
        <dbReference type="ARBA" id="ARBA00022737"/>
    </source>
</evidence>
<evidence type="ECO:0000256" key="5">
    <source>
        <dbReference type="ARBA" id="ARBA00023136"/>
    </source>
</evidence>
<keyword evidence="5" id="KW-0472">Membrane</keyword>
<feature type="non-terminal residue" evidence="7">
    <location>
        <position position="1"/>
    </location>
</feature>
<keyword evidence="2" id="KW-0812">Transmembrane</keyword>
<evidence type="ECO:0000313" key="7">
    <source>
        <dbReference type="EMBL" id="CAF4318796.1"/>
    </source>
</evidence>